<organism evidence="3 4">
    <name type="scientific">Solanum commersonii</name>
    <name type="common">Commerson's wild potato</name>
    <name type="synonym">Commerson's nightshade</name>
    <dbReference type="NCBI Taxonomy" id="4109"/>
    <lineage>
        <taxon>Eukaryota</taxon>
        <taxon>Viridiplantae</taxon>
        <taxon>Streptophyta</taxon>
        <taxon>Embryophyta</taxon>
        <taxon>Tracheophyta</taxon>
        <taxon>Spermatophyta</taxon>
        <taxon>Magnoliopsida</taxon>
        <taxon>eudicotyledons</taxon>
        <taxon>Gunneridae</taxon>
        <taxon>Pentapetalae</taxon>
        <taxon>asterids</taxon>
        <taxon>lamiids</taxon>
        <taxon>Solanales</taxon>
        <taxon>Solanaceae</taxon>
        <taxon>Solanoideae</taxon>
        <taxon>Solaneae</taxon>
        <taxon>Solanum</taxon>
    </lineage>
</organism>
<dbReference type="EMBL" id="JACXVP010000002">
    <property type="protein sequence ID" value="KAG5626751.1"/>
    <property type="molecule type" value="Genomic_DNA"/>
</dbReference>
<reference evidence="3 4" key="1">
    <citation type="submission" date="2020-09" db="EMBL/GenBank/DDBJ databases">
        <title>De no assembly of potato wild relative species, Solanum commersonii.</title>
        <authorList>
            <person name="Cho K."/>
        </authorList>
    </citation>
    <scope>NUCLEOTIDE SEQUENCE [LARGE SCALE GENOMIC DNA]</scope>
    <source>
        <strain evidence="3">LZ3.2</strain>
        <tissue evidence="3">Leaf</tissue>
    </source>
</reference>
<keyword evidence="1" id="KW-0472">Membrane</keyword>
<dbReference type="OrthoDB" id="202415at2759"/>
<comment type="caution">
    <text evidence="3">The sequence shown here is derived from an EMBL/GenBank/DDBJ whole genome shotgun (WGS) entry which is preliminary data.</text>
</comment>
<dbReference type="InterPro" id="IPR051091">
    <property type="entry name" value="O-Glucosyltr/Glycosyltrsf_90"/>
</dbReference>
<gene>
    <name evidence="3" type="ORF">H5410_011969</name>
</gene>
<accession>A0A9J6ARJ5</accession>
<keyword evidence="4" id="KW-1185">Reference proteome</keyword>
<evidence type="ECO:0000313" key="3">
    <source>
        <dbReference type="EMBL" id="KAG5626751.1"/>
    </source>
</evidence>
<feature type="domain" description="Glycosyl transferase CAP10" evidence="2">
    <location>
        <begin position="661"/>
        <end position="888"/>
    </location>
</feature>
<proteinExistence type="predicted"/>
<name>A0A9J6ARJ5_SOLCO</name>
<protein>
    <recommendedName>
        <fullName evidence="2">Glycosyl transferase CAP10 domain-containing protein</fullName>
    </recommendedName>
</protein>
<feature type="domain" description="Glycosyl transferase CAP10" evidence="2">
    <location>
        <begin position="188"/>
        <end position="436"/>
    </location>
</feature>
<dbReference type="Proteomes" id="UP000824120">
    <property type="component" value="Chromosome 2"/>
</dbReference>
<keyword evidence="1" id="KW-1133">Transmembrane helix</keyword>
<evidence type="ECO:0000313" key="4">
    <source>
        <dbReference type="Proteomes" id="UP000824120"/>
    </source>
</evidence>
<evidence type="ECO:0000256" key="1">
    <source>
        <dbReference type="SAM" id="Phobius"/>
    </source>
</evidence>
<sequence length="963" mass="113512">MKERNEKLKNEFWLRPAFRNNSPKWKYFKKKTTTTLTTSLTIFFFLLVVSLLFFAGWFDLAKYTSHFYKKVAAPTIQSQILEFPLDCAAWNQSNKCPINYPTSYKPLNPNNSTCPEYFRWIHEDLKPWKETGITREMLEKGKRNAHFRLIILDGKIYVEKYNTKKFIQTRHLYTMYGIVQLLRWYPGKLPNLEIMFDTDDRPVVRSKDYQKPNSGPPPLFRYCSDWHSLDIVFPDWSFWGWAETNIRPWRSVIQEIKEGNKRTKWKDRVPFAYWKGNPHVSPIRKDLMKCNITDKQNFHTLLYVQDWDDQSKKGFKESDLANQCTHRYKIYVEGWAWSVSEKYILACDSPTLYIKPHYHDFFMRGMIPQQHYWPIRENNKCGSLNFAVQWGNNHTHKAEAIGKAGSDFIHEDMKMEYVFDYMFHLLNEYAKLLKFEPKIPSEAVEICSESLACTSQGIWRKFMEEGLEKSPSYTNPCTLPPPYEPQEIKSFVEQKIKATQQVEAWENEFWSNQNNKQLRITSSIKTTIGFCIILLSILALTIQWMDISVETGSLEKSNKVDIFPEVSCSIKCPRVSPMKPEFRSSSESCPEYFRWIHEDLRPWKETGITRKMVEKAREVAHFRVVVVNGRVYFEKYKATFQKRDIVTLWGILQLLSFYPGMLPDLDLIFECGDQPVTQRSDYGKSKDSVPPPLPELSIRPWDKLEKDLQQSNEMIKWTEREPYAYWKGNAVLGEARRDLIKCNVSGKQDWNARIYGLQWALERRQGYKTSDLATQCTHRYKIYVEGLAWSVSQKYILACDSVALLINPHYYDFYTRSLLPTVHYWPINEKDKCKSIKFAVDWGNKNAKKAQEIGKAGSKFVHEELQMKYIYDYMFHLLTEYAKLLKYKPTIPRDAVEVCSDTLICSTKGIRKKFRVHSRINNVSSSEPCTMPPSWSPADLQNFIDRKQNLTKQVELWEEAQSI</sequence>
<dbReference type="SMART" id="SM00672">
    <property type="entry name" value="CAP10"/>
    <property type="match status" value="2"/>
</dbReference>
<dbReference type="AlphaFoldDB" id="A0A9J6ARJ5"/>
<evidence type="ECO:0000259" key="2">
    <source>
        <dbReference type="SMART" id="SM00672"/>
    </source>
</evidence>
<dbReference type="Pfam" id="PF05686">
    <property type="entry name" value="Glyco_transf_90"/>
    <property type="match status" value="3"/>
</dbReference>
<dbReference type="InterPro" id="IPR006598">
    <property type="entry name" value="CAP10"/>
</dbReference>
<dbReference type="PANTHER" id="PTHR12203:SF74">
    <property type="entry name" value="GLYCOSYLTRANSFERASE"/>
    <property type="match status" value="1"/>
</dbReference>
<keyword evidence="1" id="KW-0812">Transmembrane</keyword>
<feature type="transmembrane region" description="Helical" evidence="1">
    <location>
        <begin position="40"/>
        <end position="60"/>
    </location>
</feature>
<dbReference type="PANTHER" id="PTHR12203">
    <property type="entry name" value="KDEL LYS-ASP-GLU-LEU CONTAINING - RELATED"/>
    <property type="match status" value="1"/>
</dbReference>